<evidence type="ECO:0000256" key="5">
    <source>
        <dbReference type="ARBA" id="ARBA00022764"/>
    </source>
</evidence>
<dbReference type="OrthoDB" id="23936at2"/>
<dbReference type="Proteomes" id="UP000033632">
    <property type="component" value="Unassembled WGS sequence"/>
</dbReference>
<keyword evidence="6" id="KW-0472">Membrane</keyword>
<dbReference type="EMBL" id="JZEX01000110">
    <property type="protein sequence ID" value="KKB11602.1"/>
    <property type="molecule type" value="Genomic_DNA"/>
</dbReference>
<dbReference type="Pfam" id="PF13416">
    <property type="entry name" value="SBP_bac_8"/>
    <property type="match status" value="1"/>
</dbReference>
<keyword evidence="7" id="KW-0564">Palmitate</keyword>
<evidence type="ECO:0000256" key="1">
    <source>
        <dbReference type="ARBA" id="ARBA00004418"/>
    </source>
</evidence>
<feature type="chain" id="PRO_5002486640" evidence="9">
    <location>
        <begin position="28"/>
        <end position="425"/>
    </location>
</feature>
<dbReference type="RefSeq" id="WP_046108860.1">
    <property type="nucleotide sequence ID" value="NZ_JZEX01000110.1"/>
</dbReference>
<keyword evidence="3" id="KW-1003">Cell membrane</keyword>
<dbReference type="GO" id="GO:0042597">
    <property type="term" value="C:periplasmic space"/>
    <property type="evidence" value="ECO:0007669"/>
    <property type="project" value="UniProtKB-SubCell"/>
</dbReference>
<dbReference type="SUPFAM" id="SSF53850">
    <property type="entry name" value="Periplasmic binding protein-like II"/>
    <property type="match status" value="1"/>
</dbReference>
<dbReference type="Gene3D" id="3.40.190.10">
    <property type="entry name" value="Periplasmic binding protein-like II"/>
    <property type="match status" value="1"/>
</dbReference>
<dbReference type="PATRIC" id="fig|443610.3.peg.598"/>
<dbReference type="STRING" id="443610.VE25_11950"/>
<dbReference type="InterPro" id="IPR006059">
    <property type="entry name" value="SBP"/>
</dbReference>
<organism evidence="10 11">
    <name type="scientific">Devosia geojensis</name>
    <dbReference type="NCBI Taxonomy" id="443610"/>
    <lineage>
        <taxon>Bacteria</taxon>
        <taxon>Pseudomonadati</taxon>
        <taxon>Pseudomonadota</taxon>
        <taxon>Alphaproteobacteria</taxon>
        <taxon>Hyphomicrobiales</taxon>
        <taxon>Devosiaceae</taxon>
        <taxon>Devosia</taxon>
    </lineage>
</organism>
<accession>A0A0F5FTW0</accession>
<keyword evidence="4 9" id="KW-0732">Signal</keyword>
<feature type="signal peptide" evidence="9">
    <location>
        <begin position="1"/>
        <end position="27"/>
    </location>
</feature>
<evidence type="ECO:0000313" key="11">
    <source>
        <dbReference type="Proteomes" id="UP000033632"/>
    </source>
</evidence>
<keyword evidence="5" id="KW-0574">Periplasm</keyword>
<keyword evidence="8" id="KW-0449">Lipoprotein</keyword>
<comment type="subcellular location">
    <subcellularLocation>
        <location evidence="1">Periplasm</location>
    </subcellularLocation>
</comment>
<comment type="similarity">
    <text evidence="2">Belongs to the bacterial solute-binding protein 1 family.</text>
</comment>
<dbReference type="AlphaFoldDB" id="A0A0F5FTW0"/>
<comment type="caution">
    <text evidence="10">The sequence shown here is derived from an EMBL/GenBank/DDBJ whole genome shotgun (WGS) entry which is preliminary data.</text>
</comment>
<evidence type="ECO:0000256" key="6">
    <source>
        <dbReference type="ARBA" id="ARBA00023136"/>
    </source>
</evidence>
<evidence type="ECO:0000256" key="3">
    <source>
        <dbReference type="ARBA" id="ARBA00022475"/>
    </source>
</evidence>
<evidence type="ECO:0000256" key="4">
    <source>
        <dbReference type="ARBA" id="ARBA00022729"/>
    </source>
</evidence>
<evidence type="ECO:0000256" key="8">
    <source>
        <dbReference type="ARBA" id="ARBA00023288"/>
    </source>
</evidence>
<evidence type="ECO:0000256" key="7">
    <source>
        <dbReference type="ARBA" id="ARBA00023139"/>
    </source>
</evidence>
<sequence>MKNQSRLLLAGALAAAMTATATVAASAQVLFWSTQASPIEETQAMRENVLAGFEGGVDFQPQEVGPFVTRLEAELEAGSGSIGIVGALHGELSTYADSWADLSDVDLGGVEVNETFLELGKLGTDQQLYIPWMQANYVMAANRQALEYLPEGADINALTYEQLVDWMEVLATETGSPKFGFPAGPQGLKHRFFQGFLLPSYTGSTVTKFRSAEAETAWNTFKELWQYTNPASTNYAFMQEQLLNGDVWVAFDHVARLADAFNQRPDDFVAFPAPSGPAGRGFMPVLAGIAVPQGAPDIEQSKALVAYMMQPETQVATLLATNFYPVTDAPLPDDLPPSAQALGEAISTMTGGEDALPALLPVGLGDLGGQFNQVYTDTFERIVLANQDVRAVLDEQGNALASLMEQANAPCWIPDEPSEGPCPVE</sequence>
<keyword evidence="11" id="KW-1185">Reference proteome</keyword>
<reference evidence="10 11" key="1">
    <citation type="submission" date="2015-03" db="EMBL/GenBank/DDBJ databases">
        <authorList>
            <person name="Hassan Y.I."/>
            <person name="Lepp D."/>
            <person name="Li X.-Z."/>
            <person name="Zhou T."/>
        </authorList>
    </citation>
    <scope>NUCLEOTIDE SEQUENCE [LARGE SCALE GENOMIC DNA]</scope>
    <source>
        <strain evidence="10 11">BD-c194</strain>
    </source>
</reference>
<dbReference type="PANTHER" id="PTHR43649">
    <property type="entry name" value="ARABINOSE-BINDING PROTEIN-RELATED"/>
    <property type="match status" value="1"/>
</dbReference>
<protein>
    <submittedName>
        <fullName evidence="10">ABC transporter substrate-binding protein</fullName>
    </submittedName>
</protein>
<proteinExistence type="inferred from homology"/>
<dbReference type="PANTHER" id="PTHR43649:SF33">
    <property type="entry name" value="POLYGALACTURONAN_RHAMNOGALACTURONAN-BINDING PROTEIN YTCQ"/>
    <property type="match status" value="1"/>
</dbReference>
<gene>
    <name evidence="10" type="ORF">VE25_11950</name>
</gene>
<evidence type="ECO:0000313" key="10">
    <source>
        <dbReference type="EMBL" id="KKB11602.1"/>
    </source>
</evidence>
<name>A0A0F5FTW0_9HYPH</name>
<dbReference type="InterPro" id="IPR050490">
    <property type="entry name" value="Bact_solute-bd_prot1"/>
</dbReference>
<evidence type="ECO:0000256" key="2">
    <source>
        <dbReference type="ARBA" id="ARBA00008520"/>
    </source>
</evidence>
<evidence type="ECO:0000256" key="9">
    <source>
        <dbReference type="SAM" id="SignalP"/>
    </source>
</evidence>